<comment type="caution">
    <text evidence="1">The sequence shown here is derived from an EMBL/GenBank/DDBJ whole genome shotgun (WGS) entry which is preliminary data.</text>
</comment>
<dbReference type="PANTHER" id="PTHR43393">
    <property type="entry name" value="CYTOKININ RIBOSIDE 5'-MONOPHOSPHATE PHOSPHORIBOHYDROLASE"/>
    <property type="match status" value="1"/>
</dbReference>
<evidence type="ECO:0000313" key="1">
    <source>
        <dbReference type="EMBL" id="MCM8749052.1"/>
    </source>
</evidence>
<dbReference type="InterPro" id="IPR041164">
    <property type="entry name" value="LDcluster4"/>
</dbReference>
<dbReference type="GO" id="GO:0000105">
    <property type="term" value="P:L-histidine biosynthetic process"/>
    <property type="evidence" value="ECO:0007669"/>
    <property type="project" value="UniProtKB-KW"/>
</dbReference>
<dbReference type="AlphaFoldDB" id="A0AA41WAV4"/>
<dbReference type="GO" id="GO:0005829">
    <property type="term" value="C:cytosol"/>
    <property type="evidence" value="ECO:0007669"/>
    <property type="project" value="TreeGrafter"/>
</dbReference>
<name>A0AA41WAV4_9BACT</name>
<organism evidence="1 2">
    <name type="scientific">Thermalbibacter longus</name>
    <dbReference type="NCBI Taxonomy" id="2951981"/>
    <lineage>
        <taxon>Bacteria</taxon>
        <taxon>Pseudomonadati</taxon>
        <taxon>Thermomicrobiota</taxon>
        <taxon>Thermomicrobia</taxon>
        <taxon>Thermomicrobiales</taxon>
        <taxon>Thermomicrobiaceae</taxon>
        <taxon>Thermalbibacter</taxon>
    </lineage>
</organism>
<dbReference type="Gene3D" id="3.40.50.450">
    <property type="match status" value="1"/>
</dbReference>
<dbReference type="EMBL" id="JAMSLR010000004">
    <property type="protein sequence ID" value="MCM8749052.1"/>
    <property type="molecule type" value="Genomic_DNA"/>
</dbReference>
<protein>
    <submittedName>
        <fullName evidence="1">TIGR00725 family protein</fullName>
    </submittedName>
</protein>
<dbReference type="PANTHER" id="PTHR43393:SF3">
    <property type="entry name" value="LYSINE DECARBOXYLASE-LIKE PROTEIN"/>
    <property type="match status" value="1"/>
</dbReference>
<reference evidence="1" key="1">
    <citation type="submission" date="2022-06" db="EMBL/GenBank/DDBJ databases">
        <title>CFH 74404 Thermomicrobiaceae sp.</title>
        <authorList>
            <person name="Ming H."/>
            <person name="Li W.-J."/>
            <person name="Zhao Z."/>
        </authorList>
    </citation>
    <scope>NUCLEOTIDE SEQUENCE</scope>
    <source>
        <strain evidence="1">CFH 74404</strain>
    </source>
</reference>
<sequence>MMVAVCGPNEATPEEAELAEAVGEALARRGCAVICGGRDGVMAAACRGAKRAGGVTIGVLPGYDRRAANPWVDYAICTGMGEARNAIIVASADVVIAVGGGLGTLSEIALALKLGKRVVSLGSWALEDQRLARQEAQQLYRQAVTVDQAIELALAGVSRASPT</sequence>
<dbReference type="Pfam" id="PF18306">
    <property type="entry name" value="LDcluster4"/>
    <property type="match status" value="1"/>
</dbReference>
<proteinExistence type="predicted"/>
<accession>A0AA41WAV4</accession>
<dbReference type="SUPFAM" id="SSF102405">
    <property type="entry name" value="MCP/YpsA-like"/>
    <property type="match status" value="1"/>
</dbReference>
<evidence type="ECO:0000313" key="2">
    <source>
        <dbReference type="Proteomes" id="UP001165306"/>
    </source>
</evidence>
<dbReference type="InterPro" id="IPR052341">
    <property type="entry name" value="LOG_family_nucleotidases"/>
</dbReference>
<gene>
    <name evidence="1" type="ORF">NET02_07845</name>
</gene>
<dbReference type="Proteomes" id="UP001165306">
    <property type="component" value="Unassembled WGS sequence"/>
</dbReference>
<dbReference type="InterPro" id="IPR005268">
    <property type="entry name" value="CHP00725"/>
</dbReference>
<keyword evidence="2" id="KW-1185">Reference proteome</keyword>
<dbReference type="NCBIfam" id="TIGR00725">
    <property type="entry name" value="TIGR00725 family protein"/>
    <property type="match status" value="1"/>
</dbReference>